<evidence type="ECO:0000256" key="5">
    <source>
        <dbReference type="ARBA" id="ARBA00022801"/>
    </source>
</evidence>
<dbReference type="InterPro" id="IPR000801">
    <property type="entry name" value="Esterase-like"/>
</dbReference>
<evidence type="ECO:0000313" key="8">
    <source>
        <dbReference type="EMBL" id="TEB38973.1"/>
    </source>
</evidence>
<dbReference type="Proteomes" id="UP000298030">
    <property type="component" value="Unassembled WGS sequence"/>
</dbReference>
<proteinExistence type="inferred from homology"/>
<evidence type="ECO:0000256" key="3">
    <source>
        <dbReference type="ARBA" id="ARBA00016774"/>
    </source>
</evidence>
<reference evidence="8 9" key="1">
    <citation type="journal article" date="2019" name="Nat. Ecol. Evol.">
        <title>Megaphylogeny resolves global patterns of mushroom evolution.</title>
        <authorList>
            <person name="Varga T."/>
            <person name="Krizsan K."/>
            <person name="Foldi C."/>
            <person name="Dima B."/>
            <person name="Sanchez-Garcia M."/>
            <person name="Sanchez-Ramirez S."/>
            <person name="Szollosi G.J."/>
            <person name="Szarkandi J.G."/>
            <person name="Papp V."/>
            <person name="Albert L."/>
            <person name="Andreopoulos W."/>
            <person name="Angelini C."/>
            <person name="Antonin V."/>
            <person name="Barry K.W."/>
            <person name="Bougher N.L."/>
            <person name="Buchanan P."/>
            <person name="Buyck B."/>
            <person name="Bense V."/>
            <person name="Catcheside P."/>
            <person name="Chovatia M."/>
            <person name="Cooper J."/>
            <person name="Damon W."/>
            <person name="Desjardin D."/>
            <person name="Finy P."/>
            <person name="Geml J."/>
            <person name="Haridas S."/>
            <person name="Hughes K."/>
            <person name="Justo A."/>
            <person name="Karasinski D."/>
            <person name="Kautmanova I."/>
            <person name="Kiss B."/>
            <person name="Kocsube S."/>
            <person name="Kotiranta H."/>
            <person name="LaButti K.M."/>
            <person name="Lechner B.E."/>
            <person name="Liimatainen K."/>
            <person name="Lipzen A."/>
            <person name="Lukacs Z."/>
            <person name="Mihaltcheva S."/>
            <person name="Morgado L.N."/>
            <person name="Niskanen T."/>
            <person name="Noordeloos M.E."/>
            <person name="Ohm R.A."/>
            <person name="Ortiz-Santana B."/>
            <person name="Ovrebo C."/>
            <person name="Racz N."/>
            <person name="Riley R."/>
            <person name="Savchenko A."/>
            <person name="Shiryaev A."/>
            <person name="Soop K."/>
            <person name="Spirin V."/>
            <person name="Szebenyi C."/>
            <person name="Tomsovsky M."/>
            <person name="Tulloss R.E."/>
            <person name="Uehling J."/>
            <person name="Grigoriev I.V."/>
            <person name="Vagvolgyi C."/>
            <person name="Papp T."/>
            <person name="Martin F.M."/>
            <person name="Miettinen O."/>
            <person name="Hibbett D.S."/>
            <person name="Nagy L.G."/>
        </authorList>
    </citation>
    <scope>NUCLEOTIDE SEQUENCE [LARGE SCALE GENOMIC DNA]</scope>
    <source>
        <strain evidence="8 9">FP101781</strain>
    </source>
</reference>
<evidence type="ECO:0000256" key="6">
    <source>
        <dbReference type="PIRSR" id="PIRSR614186-1"/>
    </source>
</evidence>
<dbReference type="EC" id="3.1.2.12" evidence="2 7"/>
<keyword evidence="5 7" id="KW-0378">Hydrolase</keyword>
<dbReference type="EMBL" id="QPFP01000002">
    <property type="protein sequence ID" value="TEB38973.1"/>
    <property type="molecule type" value="Genomic_DNA"/>
</dbReference>
<comment type="function">
    <text evidence="7">Serine hydrolase involved in the detoxification of formaldehyde.</text>
</comment>
<dbReference type="GO" id="GO:0018738">
    <property type="term" value="F:S-formylglutathione hydrolase activity"/>
    <property type="evidence" value="ECO:0007669"/>
    <property type="project" value="UniProtKB-EC"/>
</dbReference>
<dbReference type="OrthoDB" id="420518at2759"/>
<dbReference type="GO" id="GO:0046294">
    <property type="term" value="P:formaldehyde catabolic process"/>
    <property type="evidence" value="ECO:0007669"/>
    <property type="project" value="InterPro"/>
</dbReference>
<evidence type="ECO:0000256" key="2">
    <source>
        <dbReference type="ARBA" id="ARBA00012479"/>
    </source>
</evidence>
<evidence type="ECO:0000313" key="9">
    <source>
        <dbReference type="Proteomes" id="UP000298030"/>
    </source>
</evidence>
<evidence type="ECO:0000256" key="1">
    <source>
        <dbReference type="ARBA" id="ARBA00005622"/>
    </source>
</evidence>
<accession>A0A4Y7TXS4</accession>
<protein>
    <recommendedName>
        <fullName evidence="3 7">S-formylglutathione hydrolase</fullName>
        <ecNumber evidence="2 7">3.1.2.12</ecNumber>
    </recommendedName>
</protein>
<dbReference type="GO" id="GO:0052689">
    <property type="term" value="F:carboxylic ester hydrolase activity"/>
    <property type="evidence" value="ECO:0007669"/>
    <property type="project" value="UniProtKB-KW"/>
</dbReference>
<dbReference type="PANTHER" id="PTHR10061">
    <property type="entry name" value="S-FORMYLGLUTATHIONE HYDROLASE"/>
    <property type="match status" value="1"/>
</dbReference>
<dbReference type="InterPro" id="IPR014186">
    <property type="entry name" value="S-formylglutathione_hydrol"/>
</dbReference>
<feature type="active site" description="Charge relay system" evidence="6">
    <location>
        <position position="231"/>
    </location>
</feature>
<comment type="subcellular location">
    <subcellularLocation>
        <location evidence="7">Cytoplasm</location>
    </subcellularLocation>
</comment>
<evidence type="ECO:0000256" key="4">
    <source>
        <dbReference type="ARBA" id="ARBA00022487"/>
    </source>
</evidence>
<comment type="catalytic activity">
    <reaction evidence="7">
        <text>S-formylglutathione + H2O = formate + glutathione + H(+)</text>
        <dbReference type="Rhea" id="RHEA:14961"/>
        <dbReference type="ChEBI" id="CHEBI:15377"/>
        <dbReference type="ChEBI" id="CHEBI:15378"/>
        <dbReference type="ChEBI" id="CHEBI:15740"/>
        <dbReference type="ChEBI" id="CHEBI:57688"/>
        <dbReference type="ChEBI" id="CHEBI:57925"/>
        <dbReference type="EC" id="3.1.2.12"/>
    </reaction>
</comment>
<dbReference type="STRING" id="71717.A0A4Y7TXS4"/>
<dbReference type="GO" id="GO:0005829">
    <property type="term" value="C:cytosol"/>
    <property type="evidence" value="ECO:0007669"/>
    <property type="project" value="TreeGrafter"/>
</dbReference>
<evidence type="ECO:0000256" key="7">
    <source>
        <dbReference type="RuleBase" id="RU363068"/>
    </source>
</evidence>
<comment type="similarity">
    <text evidence="1 7">Belongs to the esterase D family.</text>
</comment>
<keyword evidence="9" id="KW-1185">Reference proteome</keyword>
<keyword evidence="7" id="KW-0963">Cytoplasm</keyword>
<feature type="active site" description="Charge relay system" evidence="6">
    <location>
        <position position="269"/>
    </location>
</feature>
<comment type="caution">
    <text evidence="8">The sequence shown here is derived from an EMBL/GenBank/DDBJ whole genome shotgun (WGS) entry which is preliminary data.</text>
</comment>
<dbReference type="InterPro" id="IPR029058">
    <property type="entry name" value="AB_hydrolase_fold"/>
</dbReference>
<dbReference type="Gene3D" id="3.40.50.1820">
    <property type="entry name" value="alpha/beta hydrolase"/>
    <property type="match status" value="1"/>
</dbReference>
<dbReference type="AlphaFoldDB" id="A0A4Y7TXS4"/>
<organism evidence="8 9">
    <name type="scientific">Coprinellus micaceus</name>
    <name type="common">Glistening ink-cap mushroom</name>
    <name type="synonym">Coprinus micaceus</name>
    <dbReference type="NCBI Taxonomy" id="71717"/>
    <lineage>
        <taxon>Eukaryota</taxon>
        <taxon>Fungi</taxon>
        <taxon>Dikarya</taxon>
        <taxon>Basidiomycota</taxon>
        <taxon>Agaricomycotina</taxon>
        <taxon>Agaricomycetes</taxon>
        <taxon>Agaricomycetidae</taxon>
        <taxon>Agaricales</taxon>
        <taxon>Agaricineae</taxon>
        <taxon>Psathyrellaceae</taxon>
        <taxon>Coprinellus</taxon>
    </lineage>
</organism>
<feature type="active site" description="Charge relay system" evidence="6">
    <location>
        <position position="153"/>
    </location>
</feature>
<sequence>MAGPIEKLSSSKVFEGELIKYKFKSAALGDLDAQFNLFIPFLRNGAKAPLLVYLAGLTCTEDNGAQKGGFFGVASAQGLAILFPDTSPRGAGAPGEEDSWDFGTGAGFYVNATKPEYSKHYNMYTHITTELPEVIKAAGLPIDTTRQSIFGHSMGGHGALVLYLSSKSKQYRSASAFAPIANPSKCPWGEKAFSGYLHGGVEEGAKNYDATELIFQHKGPLHILVDYGTGDNFYKQGQLLPENFLKAAHDAGYDDGVQVRVRSQADYDHSYYFISTFAGDHIHFHANFLKV</sequence>
<dbReference type="NCBIfam" id="TIGR02821">
    <property type="entry name" value="fghA_ester_D"/>
    <property type="match status" value="1"/>
</dbReference>
<dbReference type="SUPFAM" id="SSF53474">
    <property type="entry name" value="alpha/beta-Hydrolases"/>
    <property type="match status" value="1"/>
</dbReference>
<keyword evidence="4 7" id="KW-0719">Serine esterase</keyword>
<name>A0A4Y7TXS4_COPMI</name>
<gene>
    <name evidence="8" type="ORF">FA13DRAFT_1724926</name>
</gene>
<dbReference type="Pfam" id="PF00756">
    <property type="entry name" value="Esterase"/>
    <property type="match status" value="1"/>
</dbReference>
<dbReference type="PANTHER" id="PTHR10061:SF0">
    <property type="entry name" value="S-FORMYLGLUTATHIONE HYDROLASE"/>
    <property type="match status" value="1"/>
</dbReference>